<gene>
    <name evidence="1" type="ORF">GCM10010919_21490</name>
</gene>
<evidence type="ECO:0000313" key="2">
    <source>
        <dbReference type="Proteomes" id="UP000659697"/>
    </source>
</evidence>
<accession>A0ABQ3L0Y9</accession>
<name>A0ABQ3L0Y9_9ALTE</name>
<protein>
    <submittedName>
        <fullName evidence="1">Uncharacterized protein</fullName>
    </submittedName>
</protein>
<dbReference type="RefSeq" id="WP_189433014.1">
    <property type="nucleotide sequence ID" value="NZ_BNAO01000005.1"/>
</dbReference>
<evidence type="ECO:0000313" key="1">
    <source>
        <dbReference type="EMBL" id="GHG70741.1"/>
    </source>
</evidence>
<dbReference type="Pfam" id="PF11993">
    <property type="entry name" value="VC2046"/>
    <property type="match status" value="1"/>
</dbReference>
<dbReference type="Proteomes" id="UP000659697">
    <property type="component" value="Unassembled WGS sequence"/>
</dbReference>
<proteinExistence type="predicted"/>
<sequence length="167" mass="19144">MQPIVNEWQLDTKLNQALQQQHRADFALWLAVLSPAVNEMAAFYTPLPGVSEVEHNLYQRLAVRKSRSFALALHDSELMQKHSIAAQQSLAQLKLQSELNPAPWVWQDNAKKLDNQVFASLDSHCRRRLQGSLPERTETDETALYEMLQQLNKQPSSDVIETDMSYL</sequence>
<reference evidence="2" key="1">
    <citation type="journal article" date="2019" name="Int. J. Syst. Evol. Microbiol.">
        <title>The Global Catalogue of Microorganisms (GCM) 10K type strain sequencing project: providing services to taxonomists for standard genome sequencing and annotation.</title>
        <authorList>
            <consortium name="The Broad Institute Genomics Platform"/>
            <consortium name="The Broad Institute Genome Sequencing Center for Infectious Disease"/>
            <person name="Wu L."/>
            <person name="Ma J."/>
        </authorList>
    </citation>
    <scope>NUCLEOTIDE SEQUENCE [LARGE SCALE GENOMIC DNA]</scope>
    <source>
        <strain evidence="2">CGMCC 1.7003</strain>
    </source>
</reference>
<keyword evidence="2" id="KW-1185">Reference proteome</keyword>
<dbReference type="EMBL" id="BNAO01000005">
    <property type="protein sequence ID" value="GHG70741.1"/>
    <property type="molecule type" value="Genomic_DNA"/>
</dbReference>
<dbReference type="InterPro" id="IPR021879">
    <property type="entry name" value="VC2046_fam"/>
</dbReference>
<organism evidence="1 2">
    <name type="scientific">Alishewanella longhuensis</name>
    <dbReference type="NCBI Taxonomy" id="1091037"/>
    <lineage>
        <taxon>Bacteria</taxon>
        <taxon>Pseudomonadati</taxon>
        <taxon>Pseudomonadota</taxon>
        <taxon>Gammaproteobacteria</taxon>
        <taxon>Alteromonadales</taxon>
        <taxon>Alteromonadaceae</taxon>
        <taxon>Alishewanella</taxon>
    </lineage>
</organism>
<comment type="caution">
    <text evidence="1">The sequence shown here is derived from an EMBL/GenBank/DDBJ whole genome shotgun (WGS) entry which is preliminary data.</text>
</comment>